<sequence>MMEQAWNAPNEPASQQRQQNLSRPESQGARRRPIHEASQGVQPPITQRSQLNLPLSQPESRGAVKRSIHEASSQHGQHGILLPISQQRQQLNLPLSSQTKSPDTTNRSIHEALAQQAKRGFLPPISQQEQILSPTKKKKESTTIFKKITDKFCAVKVEPDPVKRSDQPSSRMPVQPQPSGSQQHVQSQPLPTQKVQQDPSATHSGLILSARQLLEDQQATEQRLSLSPPRVLQDQPMITSQPSTSLSPQRAQDQPIVATVQGCSLSLSPERVQETEASTSQPSRRPALFRKKKKEKKSKELAPAQ</sequence>
<organism evidence="2 3">
    <name type="scientific">Caerostris extrusa</name>
    <name type="common">Bark spider</name>
    <name type="synonym">Caerostris bankana</name>
    <dbReference type="NCBI Taxonomy" id="172846"/>
    <lineage>
        <taxon>Eukaryota</taxon>
        <taxon>Metazoa</taxon>
        <taxon>Ecdysozoa</taxon>
        <taxon>Arthropoda</taxon>
        <taxon>Chelicerata</taxon>
        <taxon>Arachnida</taxon>
        <taxon>Araneae</taxon>
        <taxon>Araneomorphae</taxon>
        <taxon>Entelegynae</taxon>
        <taxon>Araneoidea</taxon>
        <taxon>Araneidae</taxon>
        <taxon>Caerostris</taxon>
    </lineage>
</organism>
<feature type="compositionally biased region" description="Basic residues" evidence="1">
    <location>
        <begin position="287"/>
        <end position="296"/>
    </location>
</feature>
<dbReference type="Proteomes" id="UP001054945">
    <property type="component" value="Unassembled WGS sequence"/>
</dbReference>
<feature type="region of interest" description="Disordered" evidence="1">
    <location>
        <begin position="1"/>
        <end position="76"/>
    </location>
</feature>
<dbReference type="EMBL" id="BPLR01013022">
    <property type="protein sequence ID" value="GIY58151.1"/>
    <property type="molecule type" value="Genomic_DNA"/>
</dbReference>
<feature type="compositionally biased region" description="Polar residues" evidence="1">
    <location>
        <begin position="39"/>
        <end position="59"/>
    </location>
</feature>
<proteinExistence type="predicted"/>
<feature type="compositionally biased region" description="Polar residues" evidence="1">
    <location>
        <begin position="236"/>
        <end position="252"/>
    </location>
</feature>
<evidence type="ECO:0000256" key="1">
    <source>
        <dbReference type="SAM" id="MobiDB-lite"/>
    </source>
</evidence>
<protein>
    <submittedName>
        <fullName evidence="2">Uncharacterized protein</fullName>
    </submittedName>
</protein>
<comment type="caution">
    <text evidence="2">The sequence shown here is derived from an EMBL/GenBank/DDBJ whole genome shotgun (WGS) entry which is preliminary data.</text>
</comment>
<gene>
    <name evidence="2" type="ORF">CEXT_118181</name>
</gene>
<name>A0AAV4UJX1_CAEEX</name>
<feature type="region of interest" description="Disordered" evidence="1">
    <location>
        <begin position="219"/>
        <end position="305"/>
    </location>
</feature>
<reference evidence="2 3" key="1">
    <citation type="submission" date="2021-06" db="EMBL/GenBank/DDBJ databases">
        <title>Caerostris extrusa draft genome.</title>
        <authorList>
            <person name="Kono N."/>
            <person name="Arakawa K."/>
        </authorList>
    </citation>
    <scope>NUCLEOTIDE SEQUENCE [LARGE SCALE GENOMIC DNA]</scope>
</reference>
<evidence type="ECO:0000313" key="3">
    <source>
        <dbReference type="Proteomes" id="UP001054945"/>
    </source>
</evidence>
<feature type="compositionally biased region" description="Polar residues" evidence="1">
    <location>
        <begin position="167"/>
        <end position="202"/>
    </location>
</feature>
<evidence type="ECO:0000313" key="2">
    <source>
        <dbReference type="EMBL" id="GIY58151.1"/>
    </source>
</evidence>
<feature type="region of interest" description="Disordered" evidence="1">
    <location>
        <begin position="117"/>
        <end position="141"/>
    </location>
</feature>
<dbReference type="AlphaFoldDB" id="A0AAV4UJX1"/>
<accession>A0AAV4UJX1</accession>
<keyword evidence="3" id="KW-1185">Reference proteome</keyword>
<feature type="region of interest" description="Disordered" evidence="1">
    <location>
        <begin position="158"/>
        <end position="202"/>
    </location>
</feature>
<feature type="compositionally biased region" description="Polar residues" evidence="1">
    <location>
        <begin position="12"/>
        <end position="25"/>
    </location>
</feature>